<dbReference type="STRING" id="947013.SAMN04488109_2731"/>
<dbReference type="Pfam" id="PF14100">
    <property type="entry name" value="DUF6807"/>
    <property type="match status" value="1"/>
</dbReference>
<keyword evidence="2" id="KW-1185">Reference proteome</keyword>
<organism evidence="1 2">
    <name type="scientific">Chryseolinea serpens</name>
    <dbReference type="NCBI Taxonomy" id="947013"/>
    <lineage>
        <taxon>Bacteria</taxon>
        <taxon>Pseudomonadati</taxon>
        <taxon>Bacteroidota</taxon>
        <taxon>Cytophagia</taxon>
        <taxon>Cytophagales</taxon>
        <taxon>Fulvivirgaceae</taxon>
        <taxon>Chryseolinea</taxon>
    </lineage>
</organism>
<name>A0A1M5P8H5_9BACT</name>
<evidence type="ECO:0000313" key="1">
    <source>
        <dbReference type="EMBL" id="SHG98005.1"/>
    </source>
</evidence>
<dbReference type="Proteomes" id="UP000184212">
    <property type="component" value="Unassembled WGS sequence"/>
</dbReference>
<dbReference type="InterPro" id="IPR029475">
    <property type="entry name" value="DUF6807"/>
</dbReference>
<protein>
    <submittedName>
        <fullName evidence="1">Methane oxygenase PmoA</fullName>
    </submittedName>
</protein>
<evidence type="ECO:0000313" key="2">
    <source>
        <dbReference type="Proteomes" id="UP000184212"/>
    </source>
</evidence>
<gene>
    <name evidence="1" type="ORF">SAMN04488109_2731</name>
</gene>
<dbReference type="EMBL" id="FQWQ01000001">
    <property type="protein sequence ID" value="SHG98005.1"/>
    <property type="molecule type" value="Genomic_DNA"/>
</dbReference>
<accession>A0A1M5P8H5</accession>
<proteinExistence type="predicted"/>
<reference evidence="1 2" key="1">
    <citation type="submission" date="2016-11" db="EMBL/GenBank/DDBJ databases">
        <authorList>
            <person name="Jaros S."/>
            <person name="Januszkiewicz K."/>
            <person name="Wedrychowicz H."/>
        </authorList>
    </citation>
    <scope>NUCLEOTIDE SEQUENCE [LARGE SCALE GENOMIC DNA]</scope>
    <source>
        <strain evidence="1 2">DSM 24574</strain>
    </source>
</reference>
<dbReference type="AlphaFoldDB" id="A0A1M5P8H5"/>
<sequence length="355" mass="40246">MREILNLPMKKIFLFFFLLMQLPLIAQKKTDDGFHLVDQMDKKQIDVLYNGKLLTSYYYADSAMKPILYPINSLGGITVTRGWPMAPRPGERVDHPHHLGMWLNYEYVNGLDFWNNSTAIPFKDRPHYGSIVHQSVMQSSPGKDKAKLEVTANWVDHYGKILLKEKTLYTFQVEDNNFIIDRVTQLTAVAPTVQFNDVKDGFLGIRVARQLEHPSDEAQIFVDNQGNYTSVPAISNEGVTGEYLSSEGKKGNDVWGTRGTWVSLHGKINRQPVSITIIDHPKNAGYPTYWHARGYGLFAANPLGQEVFSKGTEKLYLALKKDESTTFRYRVVVRSGSELPVEEIGKLAKSFAKVK</sequence>